<protein>
    <submittedName>
        <fullName evidence="2">Uncharacterized protein</fullName>
    </submittedName>
</protein>
<evidence type="ECO:0000256" key="1">
    <source>
        <dbReference type="SAM" id="MobiDB-lite"/>
    </source>
</evidence>
<proteinExistence type="predicted"/>
<dbReference type="Proteomes" id="UP001597405">
    <property type="component" value="Unassembled WGS sequence"/>
</dbReference>
<keyword evidence="3" id="KW-1185">Reference proteome</keyword>
<evidence type="ECO:0000313" key="2">
    <source>
        <dbReference type="EMBL" id="MFD1987971.1"/>
    </source>
</evidence>
<feature type="region of interest" description="Disordered" evidence="1">
    <location>
        <begin position="30"/>
        <end position="52"/>
    </location>
</feature>
<reference evidence="3" key="1">
    <citation type="journal article" date="2019" name="Int. J. Syst. Evol. Microbiol.">
        <title>The Global Catalogue of Microorganisms (GCM) 10K type strain sequencing project: providing services to taxonomists for standard genome sequencing and annotation.</title>
        <authorList>
            <consortium name="The Broad Institute Genomics Platform"/>
            <consortium name="The Broad Institute Genome Sequencing Center for Infectious Disease"/>
            <person name="Wu L."/>
            <person name="Ma J."/>
        </authorList>
    </citation>
    <scope>NUCLEOTIDE SEQUENCE [LARGE SCALE GENOMIC DNA]</scope>
    <source>
        <strain evidence="3">CGMCC 1.16225</strain>
    </source>
</reference>
<gene>
    <name evidence="2" type="ORF">ACFSOZ_36745</name>
</gene>
<dbReference type="RefSeq" id="WP_379106428.1">
    <property type="nucleotide sequence ID" value="NZ_JBHUGZ010000030.1"/>
</dbReference>
<sequence length="52" mass="5753">MMGFLIGDRRGVKQANAILDHNNRALLDAMREDRSGFPSDDAGDETALPTRH</sequence>
<evidence type="ECO:0000313" key="3">
    <source>
        <dbReference type="Proteomes" id="UP001597405"/>
    </source>
</evidence>
<comment type="caution">
    <text evidence="2">The sequence shown here is derived from an EMBL/GenBank/DDBJ whole genome shotgun (WGS) entry which is preliminary data.</text>
</comment>
<accession>A0ABW4UNM9</accession>
<organism evidence="2 3">
    <name type="scientific">Mesorhizobium newzealandense</name>
    <dbReference type="NCBI Taxonomy" id="1300302"/>
    <lineage>
        <taxon>Bacteria</taxon>
        <taxon>Pseudomonadati</taxon>
        <taxon>Pseudomonadota</taxon>
        <taxon>Alphaproteobacteria</taxon>
        <taxon>Hyphomicrobiales</taxon>
        <taxon>Phyllobacteriaceae</taxon>
        <taxon>Mesorhizobium</taxon>
    </lineage>
</organism>
<name>A0ABW4UNM9_9HYPH</name>
<dbReference type="EMBL" id="JBHUGZ010000030">
    <property type="protein sequence ID" value="MFD1987971.1"/>
    <property type="molecule type" value="Genomic_DNA"/>
</dbReference>